<feature type="compositionally biased region" description="Basic and acidic residues" evidence="1">
    <location>
        <begin position="1"/>
        <end position="22"/>
    </location>
</feature>
<gene>
    <name evidence="2" type="ORF">D5H78_15935</name>
</gene>
<accession>A0A3A3YU81</accession>
<protein>
    <submittedName>
        <fullName evidence="2">DUF2795 domain-containing protein</fullName>
    </submittedName>
</protein>
<evidence type="ECO:0000313" key="2">
    <source>
        <dbReference type="EMBL" id="RJK93809.1"/>
    </source>
</evidence>
<dbReference type="OrthoDB" id="5519961at2"/>
<dbReference type="AlphaFoldDB" id="A0A3A3YU81"/>
<keyword evidence="3" id="KW-1185">Reference proteome</keyword>
<comment type="caution">
    <text evidence="2">The sequence shown here is derived from an EMBL/GenBank/DDBJ whole genome shotgun (WGS) entry which is preliminary data.</text>
</comment>
<evidence type="ECO:0000313" key="3">
    <source>
        <dbReference type="Proteomes" id="UP000265614"/>
    </source>
</evidence>
<sequence length="136" mass="14639">MERGSDKHSARQDDALAHETEGLVRAGRSTHAEEWKDPEPSGEDQPDVDLVPDGTLTGGTPEGMTPEDVERRSALAQALGRHLWPATREEVVSAAQQGQAPGVVLTDLARLPGGREYQNVQEVWEAIGGGVETHRA</sequence>
<name>A0A3A3YU81_9ACTN</name>
<evidence type="ECO:0000256" key="1">
    <source>
        <dbReference type="SAM" id="MobiDB-lite"/>
    </source>
</evidence>
<feature type="region of interest" description="Disordered" evidence="1">
    <location>
        <begin position="1"/>
        <end position="71"/>
    </location>
</feature>
<dbReference type="Pfam" id="PF11387">
    <property type="entry name" value="DUF2795"/>
    <property type="match status" value="1"/>
</dbReference>
<dbReference type="InterPro" id="IPR021527">
    <property type="entry name" value="DUF2795"/>
</dbReference>
<dbReference type="EMBL" id="QZEZ01000008">
    <property type="protein sequence ID" value="RJK93809.1"/>
    <property type="molecule type" value="Genomic_DNA"/>
</dbReference>
<dbReference type="Proteomes" id="UP000265614">
    <property type="component" value="Unassembled WGS sequence"/>
</dbReference>
<feature type="compositionally biased region" description="Basic and acidic residues" evidence="1">
    <location>
        <begin position="30"/>
        <end position="39"/>
    </location>
</feature>
<reference evidence="2 3" key="1">
    <citation type="submission" date="2018-09" db="EMBL/GenBank/DDBJ databases">
        <title>YIM 75000 draft genome.</title>
        <authorList>
            <person name="Tang S."/>
            <person name="Feng Y."/>
        </authorList>
    </citation>
    <scope>NUCLEOTIDE SEQUENCE [LARGE SCALE GENOMIC DNA]</scope>
    <source>
        <strain evidence="2 3">YIM 75000</strain>
    </source>
</reference>
<proteinExistence type="predicted"/>
<dbReference type="RefSeq" id="WP_119951480.1">
    <property type="nucleotide sequence ID" value="NZ_QZEZ01000008.1"/>
</dbReference>
<organism evidence="2 3">
    <name type="scientific">Vallicoccus soli</name>
    <dbReference type="NCBI Taxonomy" id="2339232"/>
    <lineage>
        <taxon>Bacteria</taxon>
        <taxon>Bacillati</taxon>
        <taxon>Actinomycetota</taxon>
        <taxon>Actinomycetes</taxon>
        <taxon>Motilibacterales</taxon>
        <taxon>Vallicoccaceae</taxon>
        <taxon>Vallicoccus</taxon>
    </lineage>
</organism>